<dbReference type="InterPro" id="IPR013762">
    <property type="entry name" value="Integrase-like_cat_sf"/>
</dbReference>
<gene>
    <name evidence="3" type="ORF">ACFQ1T_09235</name>
</gene>
<sequence>MNNSSNITPLDIEKFGKPPAATSGNPYAQIIWLFDKRASRAATKETRSTYMGAKRKLLIYLKEQHGNRPFILKEHIDEFFFVRLKKVTDLHGNVKSDLPKLASHTLVSFLSAVRQTLKEAFAQDLLSCHSILNANTKSGFRETNAHKDYSDKELEQILTAVNSEMRVVLRILAGYTSLKPGEGKDPRIKSETNPNARLNDPGHGWKIKANLQWYFENVMKGNASFLNQSEDSSKHKNFYFHASNTHGGIQNVYHSWGVTPFIGRNLIMPTVVNLIYLTGLNPDSLLNLSLDSYVDEHPLTNMPYIKFEKKRSGGEKELHLSLLDSLDEQPLKRKQAINVKKAFDTLVALTQTMRDGLQDECELKNRLIIYEAGSRKKYGEVIGLSSAQTSNWCREIVNKYDLRNDDGEPLEFNLVRFRSTKLTNMALSGRDLFEIQQVARHKSITTTLMYINKNRLDIPIRKVVSEALQRIRENRADYTNECSTKISTAPEYQPIKIYKGLVADCKNTYDPPDSVKRLQGYVQGSACTRFNMCLFCKNVILLKEHLPVLAAYRSQLLDLQNNNIQNLPNADHYDKTLELLEQLFDPDESEFDSDVLEWAVEMSETLDVVIDPLIYHGVTRD</sequence>
<dbReference type="InterPro" id="IPR011010">
    <property type="entry name" value="DNA_brk_join_enz"/>
</dbReference>
<keyword evidence="1" id="KW-0233">DNA recombination</keyword>
<evidence type="ECO:0000313" key="3">
    <source>
        <dbReference type="EMBL" id="MFD0929959.1"/>
    </source>
</evidence>
<protein>
    <submittedName>
        <fullName evidence="3">Site-specific integrase</fullName>
    </submittedName>
</protein>
<name>A0ABW3GIB2_9PROT</name>
<dbReference type="RefSeq" id="WP_194753412.1">
    <property type="nucleotide sequence ID" value="NZ_JBHTJW010000002.1"/>
</dbReference>
<keyword evidence="4" id="KW-1185">Reference proteome</keyword>
<evidence type="ECO:0000313" key="4">
    <source>
        <dbReference type="Proteomes" id="UP001597106"/>
    </source>
</evidence>
<evidence type="ECO:0000256" key="2">
    <source>
        <dbReference type="SAM" id="MobiDB-lite"/>
    </source>
</evidence>
<comment type="caution">
    <text evidence="3">The sequence shown here is derived from an EMBL/GenBank/DDBJ whole genome shotgun (WGS) entry which is preliminary data.</text>
</comment>
<feature type="region of interest" description="Disordered" evidence="2">
    <location>
        <begin position="182"/>
        <end position="201"/>
    </location>
</feature>
<evidence type="ECO:0000256" key="1">
    <source>
        <dbReference type="ARBA" id="ARBA00023172"/>
    </source>
</evidence>
<dbReference type="SUPFAM" id="SSF56349">
    <property type="entry name" value="DNA breaking-rejoining enzymes"/>
    <property type="match status" value="1"/>
</dbReference>
<dbReference type="Proteomes" id="UP001597106">
    <property type="component" value="Unassembled WGS sequence"/>
</dbReference>
<reference evidence="4" key="1">
    <citation type="journal article" date="2019" name="Int. J. Syst. Evol. Microbiol.">
        <title>The Global Catalogue of Microorganisms (GCM) 10K type strain sequencing project: providing services to taxonomists for standard genome sequencing and annotation.</title>
        <authorList>
            <consortium name="The Broad Institute Genomics Platform"/>
            <consortium name="The Broad Institute Genome Sequencing Center for Infectious Disease"/>
            <person name="Wu L."/>
            <person name="Ma J."/>
        </authorList>
    </citation>
    <scope>NUCLEOTIDE SEQUENCE [LARGE SCALE GENOMIC DNA]</scope>
    <source>
        <strain evidence="4">CCUG 59685</strain>
    </source>
</reference>
<accession>A0ABW3GIB2</accession>
<dbReference type="EMBL" id="JBHTJW010000002">
    <property type="protein sequence ID" value="MFD0929959.1"/>
    <property type="molecule type" value="Genomic_DNA"/>
</dbReference>
<proteinExistence type="predicted"/>
<dbReference type="Gene3D" id="1.10.443.10">
    <property type="entry name" value="Intergrase catalytic core"/>
    <property type="match status" value="1"/>
</dbReference>
<organism evidence="3 4">
    <name type="scientific">Methylophilus glucosoxydans</name>
    <dbReference type="NCBI Taxonomy" id="752553"/>
    <lineage>
        <taxon>Bacteria</taxon>
        <taxon>Pseudomonadati</taxon>
        <taxon>Pseudomonadota</taxon>
        <taxon>Betaproteobacteria</taxon>
        <taxon>Nitrosomonadales</taxon>
        <taxon>Methylophilaceae</taxon>
        <taxon>Methylophilus</taxon>
    </lineage>
</organism>